<protein>
    <submittedName>
        <fullName evidence="2">Uncharacterized protein</fullName>
    </submittedName>
</protein>
<evidence type="ECO:0000313" key="2">
    <source>
        <dbReference type="EMBL" id="EFA04070.1"/>
    </source>
</evidence>
<name>D6WL67_TRICA</name>
<proteinExistence type="predicted"/>
<accession>D6WL67</accession>
<dbReference type="HOGENOM" id="CLU_2870489_0_0_1"/>
<reference evidence="2 3" key="2">
    <citation type="journal article" date="2010" name="Nucleic Acids Res.">
        <title>BeetleBase in 2010: revisions to provide comprehensive genomic information for Tribolium castaneum.</title>
        <authorList>
            <person name="Kim H.S."/>
            <person name="Murphy T."/>
            <person name="Xia J."/>
            <person name="Caragea D."/>
            <person name="Park Y."/>
            <person name="Beeman R.W."/>
            <person name="Lorenzen M.D."/>
            <person name="Butcher S."/>
            <person name="Manak J.R."/>
            <person name="Brown S.J."/>
        </authorList>
    </citation>
    <scope>GENOME REANNOTATION</scope>
    <source>
        <strain evidence="2 3">Georgia GA2</strain>
    </source>
</reference>
<dbReference type="InParanoid" id="D6WL67"/>
<keyword evidence="3" id="KW-1185">Reference proteome</keyword>
<evidence type="ECO:0000313" key="3">
    <source>
        <dbReference type="Proteomes" id="UP000007266"/>
    </source>
</evidence>
<reference evidence="2 3" key="1">
    <citation type="journal article" date="2008" name="Nature">
        <title>The genome of the model beetle and pest Tribolium castaneum.</title>
        <authorList>
            <consortium name="Tribolium Genome Sequencing Consortium"/>
            <person name="Richards S."/>
            <person name="Gibbs R.A."/>
            <person name="Weinstock G.M."/>
            <person name="Brown S.J."/>
            <person name="Denell R."/>
            <person name="Beeman R.W."/>
            <person name="Gibbs R."/>
            <person name="Beeman R.W."/>
            <person name="Brown S.J."/>
            <person name="Bucher G."/>
            <person name="Friedrich M."/>
            <person name="Grimmelikhuijzen C.J."/>
            <person name="Klingler M."/>
            <person name="Lorenzen M."/>
            <person name="Richards S."/>
            <person name="Roth S."/>
            <person name="Schroder R."/>
            <person name="Tautz D."/>
            <person name="Zdobnov E.M."/>
            <person name="Muzny D."/>
            <person name="Gibbs R.A."/>
            <person name="Weinstock G.M."/>
            <person name="Attaway T."/>
            <person name="Bell S."/>
            <person name="Buhay C.J."/>
            <person name="Chandrabose M.N."/>
            <person name="Chavez D."/>
            <person name="Clerk-Blankenburg K.P."/>
            <person name="Cree A."/>
            <person name="Dao M."/>
            <person name="Davis C."/>
            <person name="Chacko J."/>
            <person name="Dinh H."/>
            <person name="Dugan-Rocha S."/>
            <person name="Fowler G."/>
            <person name="Garner T.T."/>
            <person name="Garnes J."/>
            <person name="Gnirke A."/>
            <person name="Hawes A."/>
            <person name="Hernandez J."/>
            <person name="Hines S."/>
            <person name="Holder M."/>
            <person name="Hume J."/>
            <person name="Jhangiani S.N."/>
            <person name="Joshi V."/>
            <person name="Khan Z.M."/>
            <person name="Jackson L."/>
            <person name="Kovar C."/>
            <person name="Kowis A."/>
            <person name="Lee S."/>
            <person name="Lewis L.R."/>
            <person name="Margolis J."/>
            <person name="Morgan M."/>
            <person name="Nazareth L.V."/>
            <person name="Nguyen N."/>
            <person name="Okwuonu G."/>
            <person name="Parker D."/>
            <person name="Richards S."/>
            <person name="Ruiz S.J."/>
            <person name="Santibanez J."/>
            <person name="Savard J."/>
            <person name="Scherer S.E."/>
            <person name="Schneider B."/>
            <person name="Sodergren E."/>
            <person name="Tautz D."/>
            <person name="Vattahil S."/>
            <person name="Villasana D."/>
            <person name="White C.S."/>
            <person name="Wright R."/>
            <person name="Park Y."/>
            <person name="Beeman R.W."/>
            <person name="Lord J."/>
            <person name="Oppert B."/>
            <person name="Lorenzen M."/>
            <person name="Brown S."/>
            <person name="Wang L."/>
            <person name="Savard J."/>
            <person name="Tautz D."/>
            <person name="Richards S."/>
            <person name="Weinstock G."/>
            <person name="Gibbs R.A."/>
            <person name="Liu Y."/>
            <person name="Worley K."/>
            <person name="Weinstock G."/>
            <person name="Elsik C.G."/>
            <person name="Reese J.T."/>
            <person name="Elhaik E."/>
            <person name="Landan G."/>
            <person name="Graur D."/>
            <person name="Arensburger P."/>
            <person name="Atkinson P."/>
            <person name="Beeman R.W."/>
            <person name="Beidler J."/>
            <person name="Brown S.J."/>
            <person name="Demuth J.P."/>
            <person name="Drury D.W."/>
            <person name="Du Y.Z."/>
            <person name="Fujiwara H."/>
            <person name="Lorenzen M."/>
            <person name="Maselli V."/>
            <person name="Osanai M."/>
            <person name="Park Y."/>
            <person name="Robertson H.M."/>
            <person name="Tu Z."/>
            <person name="Wang J.J."/>
            <person name="Wang S."/>
            <person name="Richards S."/>
            <person name="Song H."/>
            <person name="Zhang L."/>
            <person name="Sodergren E."/>
            <person name="Werner D."/>
            <person name="Stanke M."/>
            <person name="Morgenstern B."/>
            <person name="Solovyev V."/>
            <person name="Kosarev P."/>
            <person name="Brown G."/>
            <person name="Chen H.C."/>
            <person name="Ermolaeva O."/>
            <person name="Hlavina W."/>
            <person name="Kapustin Y."/>
            <person name="Kiryutin B."/>
            <person name="Kitts P."/>
            <person name="Maglott D."/>
            <person name="Pruitt K."/>
            <person name="Sapojnikov V."/>
            <person name="Souvorov A."/>
            <person name="Mackey A.J."/>
            <person name="Waterhouse R.M."/>
            <person name="Wyder S."/>
            <person name="Zdobnov E.M."/>
            <person name="Zdobnov E.M."/>
            <person name="Wyder S."/>
            <person name="Kriventseva E.V."/>
            <person name="Kadowaki T."/>
            <person name="Bork P."/>
            <person name="Aranda M."/>
            <person name="Bao R."/>
            <person name="Beermann A."/>
            <person name="Berns N."/>
            <person name="Bolognesi R."/>
            <person name="Bonneton F."/>
            <person name="Bopp D."/>
            <person name="Brown S.J."/>
            <person name="Bucher G."/>
            <person name="Butts T."/>
            <person name="Chaumot A."/>
            <person name="Denell R.E."/>
            <person name="Ferrier D.E."/>
            <person name="Friedrich M."/>
            <person name="Gordon C.M."/>
            <person name="Jindra M."/>
            <person name="Klingler M."/>
            <person name="Lan Q."/>
            <person name="Lattorff H.M."/>
            <person name="Laudet V."/>
            <person name="von Levetsow C."/>
            <person name="Liu Z."/>
            <person name="Lutz R."/>
            <person name="Lynch J.A."/>
            <person name="da Fonseca R.N."/>
            <person name="Posnien N."/>
            <person name="Reuter R."/>
            <person name="Roth S."/>
            <person name="Savard J."/>
            <person name="Schinko J.B."/>
            <person name="Schmitt C."/>
            <person name="Schoppmeier M."/>
            <person name="Schroder R."/>
            <person name="Shippy T.D."/>
            <person name="Simonnet F."/>
            <person name="Marques-Souza H."/>
            <person name="Tautz D."/>
            <person name="Tomoyasu Y."/>
            <person name="Trauner J."/>
            <person name="Van der Zee M."/>
            <person name="Vervoort M."/>
            <person name="Wittkopp N."/>
            <person name="Wimmer E.A."/>
            <person name="Yang X."/>
            <person name="Jones A.K."/>
            <person name="Sattelle D.B."/>
            <person name="Ebert P.R."/>
            <person name="Nelson D."/>
            <person name="Scott J.G."/>
            <person name="Beeman R.W."/>
            <person name="Muthukrishnan S."/>
            <person name="Kramer K.J."/>
            <person name="Arakane Y."/>
            <person name="Beeman R.W."/>
            <person name="Zhu Q."/>
            <person name="Hogenkamp D."/>
            <person name="Dixit R."/>
            <person name="Oppert B."/>
            <person name="Jiang H."/>
            <person name="Zou Z."/>
            <person name="Marshall J."/>
            <person name="Elpidina E."/>
            <person name="Vinokurov K."/>
            <person name="Oppert C."/>
            <person name="Zou Z."/>
            <person name="Evans J."/>
            <person name="Lu Z."/>
            <person name="Zhao P."/>
            <person name="Sumathipala N."/>
            <person name="Altincicek B."/>
            <person name="Vilcinskas A."/>
            <person name="Williams M."/>
            <person name="Hultmark D."/>
            <person name="Hetru C."/>
            <person name="Jiang H."/>
            <person name="Grimmelikhuijzen C.J."/>
            <person name="Hauser F."/>
            <person name="Cazzamali G."/>
            <person name="Williamson M."/>
            <person name="Park Y."/>
            <person name="Li B."/>
            <person name="Tanaka Y."/>
            <person name="Predel R."/>
            <person name="Neupert S."/>
            <person name="Schachtner J."/>
            <person name="Verleyen P."/>
            <person name="Raible F."/>
            <person name="Bork P."/>
            <person name="Friedrich M."/>
            <person name="Walden K.K."/>
            <person name="Robertson H.M."/>
            <person name="Angeli S."/>
            <person name="Foret S."/>
            <person name="Bucher G."/>
            <person name="Schuetz S."/>
            <person name="Maleszka R."/>
            <person name="Wimmer E.A."/>
            <person name="Beeman R.W."/>
            <person name="Lorenzen M."/>
            <person name="Tomoyasu Y."/>
            <person name="Miller S.C."/>
            <person name="Grossmann D."/>
            <person name="Bucher G."/>
        </authorList>
    </citation>
    <scope>NUCLEOTIDE SEQUENCE [LARGE SCALE GENOMIC DNA]</scope>
    <source>
        <strain evidence="2 3">Georgia GA2</strain>
    </source>
</reference>
<feature type="region of interest" description="Disordered" evidence="1">
    <location>
        <begin position="1"/>
        <end position="21"/>
    </location>
</feature>
<gene>
    <name evidence="2" type="primary">GLEAN_14304</name>
    <name evidence="2" type="ORF">TcasGA2_TC014304</name>
</gene>
<sequence length="64" mass="7221">MILVVDPPNGSPTTEKSPMSVKNKKVLIRDMKNLRRTINIRSHAPSPPRQSSRIRGAKNRIIAF</sequence>
<dbReference type="AlphaFoldDB" id="D6WL67"/>
<dbReference type="EMBL" id="KQ971343">
    <property type="protein sequence ID" value="EFA04070.1"/>
    <property type="molecule type" value="Genomic_DNA"/>
</dbReference>
<evidence type="ECO:0000256" key="1">
    <source>
        <dbReference type="SAM" id="MobiDB-lite"/>
    </source>
</evidence>
<organism evidence="2 3">
    <name type="scientific">Tribolium castaneum</name>
    <name type="common">Red flour beetle</name>
    <dbReference type="NCBI Taxonomy" id="7070"/>
    <lineage>
        <taxon>Eukaryota</taxon>
        <taxon>Metazoa</taxon>
        <taxon>Ecdysozoa</taxon>
        <taxon>Arthropoda</taxon>
        <taxon>Hexapoda</taxon>
        <taxon>Insecta</taxon>
        <taxon>Pterygota</taxon>
        <taxon>Neoptera</taxon>
        <taxon>Endopterygota</taxon>
        <taxon>Coleoptera</taxon>
        <taxon>Polyphaga</taxon>
        <taxon>Cucujiformia</taxon>
        <taxon>Tenebrionidae</taxon>
        <taxon>Tenebrionidae incertae sedis</taxon>
        <taxon>Tribolium</taxon>
    </lineage>
</organism>
<dbReference type="Proteomes" id="UP000007266">
    <property type="component" value="Linkage group 5"/>
</dbReference>